<protein>
    <submittedName>
        <fullName evidence="1">Uncharacterized protein MANES_04G140300</fullName>
    </submittedName>
</protein>
<dbReference type="AlphaFoldDB" id="A0A2P2M5I3"/>
<accession>A0A2P2M5I3</accession>
<dbReference type="EMBL" id="GGEC01044987">
    <property type="protein sequence ID" value="MBX25471.1"/>
    <property type="molecule type" value="Transcribed_RNA"/>
</dbReference>
<evidence type="ECO:0000313" key="1">
    <source>
        <dbReference type="EMBL" id="MBX25471.1"/>
    </source>
</evidence>
<dbReference type="EMBL" id="GGEC01044997">
    <property type="protein sequence ID" value="MBX25481.1"/>
    <property type="molecule type" value="Transcribed_RNA"/>
</dbReference>
<proteinExistence type="predicted"/>
<evidence type="ECO:0000313" key="2">
    <source>
        <dbReference type="EMBL" id="MBX25481.1"/>
    </source>
</evidence>
<name>A0A2P2M5I3_RHIMU</name>
<organism evidence="2">
    <name type="scientific">Rhizophora mucronata</name>
    <name type="common">Asiatic mangrove</name>
    <dbReference type="NCBI Taxonomy" id="61149"/>
    <lineage>
        <taxon>Eukaryota</taxon>
        <taxon>Viridiplantae</taxon>
        <taxon>Streptophyta</taxon>
        <taxon>Embryophyta</taxon>
        <taxon>Tracheophyta</taxon>
        <taxon>Spermatophyta</taxon>
        <taxon>Magnoliopsida</taxon>
        <taxon>eudicotyledons</taxon>
        <taxon>Gunneridae</taxon>
        <taxon>Pentapetalae</taxon>
        <taxon>rosids</taxon>
        <taxon>fabids</taxon>
        <taxon>Malpighiales</taxon>
        <taxon>Rhizophoraceae</taxon>
        <taxon>Rhizophora</taxon>
    </lineage>
</organism>
<reference evidence="2" key="1">
    <citation type="submission" date="2018-02" db="EMBL/GenBank/DDBJ databases">
        <title>Rhizophora mucronata_Transcriptome.</title>
        <authorList>
            <person name="Meera S.P."/>
            <person name="Sreeshan A."/>
            <person name="Augustine A."/>
        </authorList>
    </citation>
    <scope>NUCLEOTIDE SEQUENCE</scope>
    <source>
        <tissue evidence="2">Leaf</tissue>
    </source>
</reference>
<sequence>MDCDDDDEERSKGACCCCGGPGPGPAAAPRPGGQANHGGKAGLIEVLKLCCSFLSENACRS</sequence>